<proteinExistence type="predicted"/>
<accession>A0AAV4BHB6</accession>
<reference evidence="1 2" key="1">
    <citation type="journal article" date="2021" name="Elife">
        <title>Chloroplast acquisition without the gene transfer in kleptoplastic sea slugs, Plakobranchus ocellatus.</title>
        <authorList>
            <person name="Maeda T."/>
            <person name="Takahashi S."/>
            <person name="Yoshida T."/>
            <person name="Shimamura S."/>
            <person name="Takaki Y."/>
            <person name="Nagai Y."/>
            <person name="Toyoda A."/>
            <person name="Suzuki Y."/>
            <person name="Arimoto A."/>
            <person name="Ishii H."/>
            <person name="Satoh N."/>
            <person name="Nishiyama T."/>
            <person name="Hasebe M."/>
            <person name="Maruyama T."/>
            <person name="Minagawa J."/>
            <person name="Obokata J."/>
            <person name="Shigenobu S."/>
        </authorList>
    </citation>
    <scope>NUCLEOTIDE SEQUENCE [LARGE SCALE GENOMIC DNA]</scope>
</reference>
<sequence>MGKKSTKNEMTRKAPFDQIIASMKKTHSKSETDSLPWSYFIVCRCPGVNLADVNVGGADGIPEFWQNTLQAFDWTWSGQDWTGTT</sequence>
<evidence type="ECO:0000313" key="1">
    <source>
        <dbReference type="EMBL" id="GFO19489.1"/>
    </source>
</evidence>
<dbReference type="Proteomes" id="UP000735302">
    <property type="component" value="Unassembled WGS sequence"/>
</dbReference>
<dbReference type="AlphaFoldDB" id="A0AAV4BHB6"/>
<evidence type="ECO:0000313" key="2">
    <source>
        <dbReference type="Proteomes" id="UP000735302"/>
    </source>
</evidence>
<keyword evidence="2" id="KW-1185">Reference proteome</keyword>
<protein>
    <submittedName>
        <fullName evidence="1">Uncharacterized protein</fullName>
    </submittedName>
</protein>
<comment type="caution">
    <text evidence="1">The sequence shown here is derived from an EMBL/GenBank/DDBJ whole genome shotgun (WGS) entry which is preliminary data.</text>
</comment>
<dbReference type="EMBL" id="BLXT01005065">
    <property type="protein sequence ID" value="GFO19489.1"/>
    <property type="molecule type" value="Genomic_DNA"/>
</dbReference>
<gene>
    <name evidence="1" type="ORF">PoB_004599400</name>
</gene>
<organism evidence="1 2">
    <name type="scientific">Plakobranchus ocellatus</name>
    <dbReference type="NCBI Taxonomy" id="259542"/>
    <lineage>
        <taxon>Eukaryota</taxon>
        <taxon>Metazoa</taxon>
        <taxon>Spiralia</taxon>
        <taxon>Lophotrochozoa</taxon>
        <taxon>Mollusca</taxon>
        <taxon>Gastropoda</taxon>
        <taxon>Heterobranchia</taxon>
        <taxon>Euthyneura</taxon>
        <taxon>Panpulmonata</taxon>
        <taxon>Sacoglossa</taxon>
        <taxon>Placobranchoidea</taxon>
        <taxon>Plakobranchidae</taxon>
        <taxon>Plakobranchus</taxon>
    </lineage>
</organism>
<name>A0AAV4BHB6_9GAST</name>